<evidence type="ECO:0000313" key="4">
    <source>
        <dbReference type="EMBL" id="EAR94990.1"/>
    </source>
</evidence>
<keyword evidence="3" id="KW-1133">Transmembrane helix</keyword>
<feature type="transmembrane region" description="Helical" evidence="3">
    <location>
        <begin position="340"/>
        <end position="359"/>
    </location>
</feature>
<sequence length="556" mass="62786">MEKVQTNSISSKDYESSLIVHNNQENLENAEGINKRQNIQSGYEQSLALSDETMNQQRRENSNDQVVAQEQQHEQANFKWLFQSCFEMALSFVIDWMPYTATLYFISSNSSENIVNGFGLGLVWSNCIGQGLLYGLGSGLETMASHAHGAHKYKQVGQLFNKAVLLSFIVFVVILFAMIFSESILGLWNSNKDVCSIAAEYCQLIIPGLFIVIFYYVIKATLNAVNEYRIQVYVSAINLATHLIYCYIFIKVLDLKIKGAAIVFCLWEIQTVVMQVLVVIYKKKVRRCFVKPTLEVFNDFLGYLKVVIPIGAIVGLEWIIQEVTSIIASNLSEAQYSAHIIIAQISMFCYQFLVGYSTASCTFIGNEMGKKNVANAKKYTIYTVYIIFGHLAVVIIPLALLKKQIAEFFTDSSSTIDAIESVYYWFIAVFLIQSFTSLMGAYMRAIAQEKFCSFVYLTSSGVIGISSSYSLAYPADLKLDGIWIGQVIATGVFLLAMIIQAFRVDINKMAIIISKRLEEENAELQKELLENREEEEDDSENESHKQTENTQERNNS</sequence>
<dbReference type="GO" id="GO:0016020">
    <property type="term" value="C:membrane"/>
    <property type="evidence" value="ECO:0007669"/>
    <property type="project" value="InterPro"/>
</dbReference>
<feature type="region of interest" description="Disordered" evidence="2">
    <location>
        <begin position="526"/>
        <end position="556"/>
    </location>
</feature>
<dbReference type="STRING" id="312017.I7LUM8"/>
<feature type="transmembrane region" description="Helical" evidence="3">
    <location>
        <begin position="421"/>
        <end position="442"/>
    </location>
</feature>
<dbReference type="GO" id="GO:0042910">
    <property type="term" value="F:xenobiotic transmembrane transporter activity"/>
    <property type="evidence" value="ECO:0007669"/>
    <property type="project" value="InterPro"/>
</dbReference>
<dbReference type="Pfam" id="PF01554">
    <property type="entry name" value="MatE"/>
    <property type="match status" value="2"/>
</dbReference>
<evidence type="ECO:0000256" key="3">
    <source>
        <dbReference type="SAM" id="Phobius"/>
    </source>
</evidence>
<dbReference type="RefSeq" id="XP_001015235.1">
    <property type="nucleotide sequence ID" value="XM_001015235.1"/>
</dbReference>
<feature type="compositionally biased region" description="Basic and acidic residues" evidence="2">
    <location>
        <begin position="541"/>
        <end position="556"/>
    </location>
</feature>
<comment type="similarity">
    <text evidence="1">Belongs to the multi antimicrobial extrusion (MATE) (TC 2.A.66.1) family.</text>
</comment>
<feature type="transmembrane region" description="Helical" evidence="3">
    <location>
        <begin position="379"/>
        <end position="401"/>
    </location>
</feature>
<feature type="transmembrane region" description="Helical" evidence="3">
    <location>
        <begin position="454"/>
        <end position="475"/>
    </location>
</feature>
<feature type="transmembrane region" description="Helical" evidence="3">
    <location>
        <begin position="481"/>
        <end position="502"/>
    </location>
</feature>
<dbReference type="OMA" id="LAWITFR"/>
<dbReference type="InParanoid" id="I7LUM8"/>
<dbReference type="OrthoDB" id="2126698at2759"/>
<gene>
    <name evidence="4" type="ORF">TTHERM_00515250</name>
</gene>
<dbReference type="AlphaFoldDB" id="I7LUM8"/>
<keyword evidence="3" id="KW-0472">Membrane</keyword>
<dbReference type="HOGENOM" id="CLU_012893_17_0_1"/>
<dbReference type="InterPro" id="IPR002528">
    <property type="entry name" value="MATE_fam"/>
</dbReference>
<accession>I7LUM8</accession>
<dbReference type="GeneID" id="7842897"/>
<dbReference type="Proteomes" id="UP000009168">
    <property type="component" value="Unassembled WGS sequence"/>
</dbReference>
<protein>
    <submittedName>
        <fullName evidence="4">MATE efflux family protein</fullName>
    </submittedName>
</protein>
<dbReference type="EMBL" id="GG662708">
    <property type="protein sequence ID" value="EAR94990.1"/>
    <property type="molecule type" value="Genomic_DNA"/>
</dbReference>
<evidence type="ECO:0000256" key="1">
    <source>
        <dbReference type="ARBA" id="ARBA00010199"/>
    </source>
</evidence>
<dbReference type="PANTHER" id="PTHR11206">
    <property type="entry name" value="MULTIDRUG RESISTANCE PROTEIN"/>
    <property type="match status" value="1"/>
</dbReference>
<evidence type="ECO:0000256" key="2">
    <source>
        <dbReference type="SAM" id="MobiDB-lite"/>
    </source>
</evidence>
<keyword evidence="3" id="KW-0812">Transmembrane</keyword>
<reference evidence="5" key="1">
    <citation type="journal article" date="2006" name="PLoS Biol.">
        <title>Macronuclear genome sequence of the ciliate Tetrahymena thermophila, a model eukaryote.</title>
        <authorList>
            <person name="Eisen J.A."/>
            <person name="Coyne R.S."/>
            <person name="Wu M."/>
            <person name="Wu D."/>
            <person name="Thiagarajan M."/>
            <person name="Wortman J.R."/>
            <person name="Badger J.H."/>
            <person name="Ren Q."/>
            <person name="Amedeo P."/>
            <person name="Jones K.M."/>
            <person name="Tallon L.J."/>
            <person name="Delcher A.L."/>
            <person name="Salzberg S.L."/>
            <person name="Silva J.C."/>
            <person name="Haas B.J."/>
            <person name="Majoros W.H."/>
            <person name="Farzad M."/>
            <person name="Carlton J.M."/>
            <person name="Smith R.K. Jr."/>
            <person name="Garg J."/>
            <person name="Pearlman R.E."/>
            <person name="Karrer K.M."/>
            <person name="Sun L."/>
            <person name="Manning G."/>
            <person name="Elde N.C."/>
            <person name="Turkewitz A.P."/>
            <person name="Asai D.J."/>
            <person name="Wilkes D.E."/>
            <person name="Wang Y."/>
            <person name="Cai H."/>
            <person name="Collins K."/>
            <person name="Stewart B.A."/>
            <person name="Lee S.R."/>
            <person name="Wilamowska K."/>
            <person name="Weinberg Z."/>
            <person name="Ruzzo W.L."/>
            <person name="Wloga D."/>
            <person name="Gaertig J."/>
            <person name="Frankel J."/>
            <person name="Tsao C.-C."/>
            <person name="Gorovsky M.A."/>
            <person name="Keeling P.J."/>
            <person name="Waller R.F."/>
            <person name="Patron N.J."/>
            <person name="Cherry J.M."/>
            <person name="Stover N.A."/>
            <person name="Krieger C.J."/>
            <person name="del Toro C."/>
            <person name="Ryder H.F."/>
            <person name="Williamson S.C."/>
            <person name="Barbeau R.A."/>
            <person name="Hamilton E.P."/>
            <person name="Orias E."/>
        </authorList>
    </citation>
    <scope>NUCLEOTIDE SEQUENCE [LARGE SCALE GENOMIC DNA]</scope>
    <source>
        <strain evidence="5">SB210</strain>
    </source>
</reference>
<feature type="transmembrane region" description="Helical" evidence="3">
    <location>
        <begin position="230"/>
        <end position="253"/>
    </location>
</feature>
<name>I7LUM8_TETTS</name>
<dbReference type="GO" id="GO:0015297">
    <property type="term" value="F:antiporter activity"/>
    <property type="evidence" value="ECO:0007669"/>
    <property type="project" value="InterPro"/>
</dbReference>
<evidence type="ECO:0000313" key="5">
    <source>
        <dbReference type="Proteomes" id="UP000009168"/>
    </source>
</evidence>
<feature type="transmembrane region" description="Helical" evidence="3">
    <location>
        <begin position="259"/>
        <end position="281"/>
    </location>
</feature>
<feature type="transmembrane region" description="Helical" evidence="3">
    <location>
        <begin position="197"/>
        <end position="218"/>
    </location>
</feature>
<dbReference type="eggNOG" id="KOG1347">
    <property type="taxonomic scope" value="Eukaryota"/>
</dbReference>
<dbReference type="KEGG" id="tet:TTHERM_00515250"/>
<proteinExistence type="inferred from homology"/>
<organism evidence="4 5">
    <name type="scientific">Tetrahymena thermophila (strain SB210)</name>
    <dbReference type="NCBI Taxonomy" id="312017"/>
    <lineage>
        <taxon>Eukaryota</taxon>
        <taxon>Sar</taxon>
        <taxon>Alveolata</taxon>
        <taxon>Ciliophora</taxon>
        <taxon>Intramacronucleata</taxon>
        <taxon>Oligohymenophorea</taxon>
        <taxon>Hymenostomatida</taxon>
        <taxon>Tetrahymenina</taxon>
        <taxon>Tetrahymenidae</taxon>
        <taxon>Tetrahymena</taxon>
    </lineage>
</organism>
<keyword evidence="5" id="KW-1185">Reference proteome</keyword>
<feature type="transmembrane region" description="Helical" evidence="3">
    <location>
        <begin position="163"/>
        <end position="185"/>
    </location>
</feature>
<feature type="transmembrane region" description="Helical" evidence="3">
    <location>
        <begin position="302"/>
        <end position="320"/>
    </location>
</feature>